<name>A0A9E7ITJ8_9FIRM</name>
<evidence type="ECO:0000256" key="1">
    <source>
        <dbReference type="SAM" id="Phobius"/>
    </source>
</evidence>
<dbReference type="AlphaFoldDB" id="A0A9E7ITJ8"/>
<organism evidence="3 4">
    <name type="scientific">Fenollaria massiliensis</name>
    <dbReference type="NCBI Taxonomy" id="938288"/>
    <lineage>
        <taxon>Bacteria</taxon>
        <taxon>Bacillati</taxon>
        <taxon>Bacillota</taxon>
        <taxon>Clostridia</taxon>
        <taxon>Eubacteriales</taxon>
        <taxon>Fenollaria</taxon>
    </lineage>
</organism>
<keyword evidence="1" id="KW-0472">Membrane</keyword>
<protein>
    <submittedName>
        <fullName evidence="3">Uncharacterized protein</fullName>
    </submittedName>
</protein>
<keyword evidence="4" id="KW-1185">Reference proteome</keyword>
<dbReference type="KEGG" id="fms:M1R53_04985"/>
<evidence type="ECO:0000313" key="3">
    <source>
        <dbReference type="EMBL" id="UQK58597.1"/>
    </source>
</evidence>
<keyword evidence="2" id="KW-0732">Signal</keyword>
<keyword evidence="1" id="KW-1133">Transmembrane helix</keyword>
<reference evidence="3" key="1">
    <citation type="submission" date="2022-04" db="EMBL/GenBank/DDBJ databases">
        <title>Complete genome sequences of Ezakiella coagulans and Fenollaria massiliensis.</title>
        <authorList>
            <person name="France M.T."/>
            <person name="Clifford J."/>
            <person name="Narina S."/>
            <person name="Rutt L."/>
            <person name="Ravel J."/>
        </authorList>
    </citation>
    <scope>NUCLEOTIDE SEQUENCE</scope>
    <source>
        <strain evidence="3">C0061C2</strain>
    </source>
</reference>
<gene>
    <name evidence="3" type="ORF">M1R53_04985</name>
</gene>
<dbReference type="RefSeq" id="WP_249242197.1">
    <property type="nucleotide sequence ID" value="NZ_CP096649.1"/>
</dbReference>
<feature type="chain" id="PRO_5038374514" evidence="2">
    <location>
        <begin position="22"/>
        <end position="287"/>
    </location>
</feature>
<feature type="signal peptide" evidence="2">
    <location>
        <begin position="1"/>
        <end position="21"/>
    </location>
</feature>
<accession>A0A9E7ITJ8</accession>
<evidence type="ECO:0000256" key="2">
    <source>
        <dbReference type="SAM" id="SignalP"/>
    </source>
</evidence>
<feature type="transmembrane region" description="Helical" evidence="1">
    <location>
        <begin position="242"/>
        <end position="260"/>
    </location>
</feature>
<keyword evidence="1" id="KW-0812">Transmembrane</keyword>
<dbReference type="Proteomes" id="UP000831151">
    <property type="component" value="Chromosome"/>
</dbReference>
<sequence length="287" mass="32244">MKRKVCLLLILLLMFTNVAYAADLKVSVPNGYVLNNAEVERLNLVINNKMKEENNEREDLVGYVIPVYNLSTEYLFNNANKTLEDSFVNKGNAIMIIKDKIGPFMQVGLVKSNKGLIVETYSDISDGLLEAITLVKSKNMSNVRYLSIDQTSKPSILLASEGKVNKAIAVDLLNDRVKNNTKAEDAILETKDVYEQIKQNKIADMELTVENLKKGEPYKTDQVPLFKPVEAKKSDKKSPVKLIIILILVVLLVVAAYFVLMKMSSKKGTIKKKKAKKTDDDYDEGDF</sequence>
<evidence type="ECO:0000313" key="4">
    <source>
        <dbReference type="Proteomes" id="UP000831151"/>
    </source>
</evidence>
<dbReference type="EMBL" id="CP096649">
    <property type="protein sequence ID" value="UQK58597.1"/>
    <property type="molecule type" value="Genomic_DNA"/>
</dbReference>
<proteinExistence type="predicted"/>